<evidence type="ECO:0000256" key="1">
    <source>
        <dbReference type="SAM" id="SignalP"/>
    </source>
</evidence>
<protein>
    <submittedName>
        <fullName evidence="2">Necrosis-inducing secreted protein 1</fullName>
    </submittedName>
</protein>
<keyword evidence="3" id="KW-1185">Reference proteome</keyword>
<feature type="signal peptide" evidence="1">
    <location>
        <begin position="1"/>
        <end position="17"/>
    </location>
</feature>
<sequence>MKFTLAAFASLLAVAQGRIYGISVPETIRPGDTVDVTIIRQNYIQTVYDVAISIGWAPGDGYPQSLGRVADSFFLGPKESNKVDNLTKKITIPADAPKGDAIITASLMSLYGAVYGPTLSNYNVTVTFGDATSTVFKSSNQ</sequence>
<reference evidence="2 3" key="1">
    <citation type="submission" date="2024-01" db="EMBL/GenBank/DDBJ databases">
        <title>Complete genome of Cladobotryum mycophilum ATHUM6906.</title>
        <authorList>
            <person name="Christinaki A.C."/>
            <person name="Myridakis A.I."/>
            <person name="Kouvelis V.N."/>
        </authorList>
    </citation>
    <scope>NUCLEOTIDE SEQUENCE [LARGE SCALE GENOMIC DNA]</scope>
    <source>
        <strain evidence="2 3">ATHUM6906</strain>
    </source>
</reference>
<organism evidence="2 3">
    <name type="scientific">Cladobotryum mycophilum</name>
    <dbReference type="NCBI Taxonomy" id="491253"/>
    <lineage>
        <taxon>Eukaryota</taxon>
        <taxon>Fungi</taxon>
        <taxon>Dikarya</taxon>
        <taxon>Ascomycota</taxon>
        <taxon>Pezizomycotina</taxon>
        <taxon>Sordariomycetes</taxon>
        <taxon>Hypocreomycetidae</taxon>
        <taxon>Hypocreales</taxon>
        <taxon>Hypocreaceae</taxon>
        <taxon>Cladobotryum</taxon>
    </lineage>
</organism>
<proteinExistence type="predicted"/>
<evidence type="ECO:0000313" key="2">
    <source>
        <dbReference type="EMBL" id="KAK5989444.1"/>
    </source>
</evidence>
<comment type="caution">
    <text evidence="2">The sequence shown here is derived from an EMBL/GenBank/DDBJ whole genome shotgun (WGS) entry which is preliminary data.</text>
</comment>
<evidence type="ECO:0000313" key="3">
    <source>
        <dbReference type="Proteomes" id="UP001338125"/>
    </source>
</evidence>
<feature type="chain" id="PRO_5047089598" evidence="1">
    <location>
        <begin position="18"/>
        <end position="141"/>
    </location>
</feature>
<keyword evidence="1" id="KW-0732">Signal</keyword>
<dbReference type="InterPro" id="IPR045469">
    <property type="entry name" value="Nis1"/>
</dbReference>
<dbReference type="EMBL" id="JAVFKD010000015">
    <property type="protein sequence ID" value="KAK5989444.1"/>
    <property type="molecule type" value="Genomic_DNA"/>
</dbReference>
<dbReference type="Pfam" id="PF19271">
    <property type="entry name" value="Nis1"/>
    <property type="match status" value="1"/>
</dbReference>
<accession>A0ABR0SB94</accession>
<gene>
    <name evidence="2" type="ORF">PT974_10963</name>
</gene>
<name>A0ABR0SB94_9HYPO</name>
<dbReference type="Proteomes" id="UP001338125">
    <property type="component" value="Unassembled WGS sequence"/>
</dbReference>